<evidence type="ECO:0000256" key="2">
    <source>
        <dbReference type="ARBA" id="ARBA00022692"/>
    </source>
</evidence>
<dbReference type="InterPro" id="IPR036259">
    <property type="entry name" value="MFS_trans_sf"/>
</dbReference>
<dbReference type="PANTHER" id="PTHR42718">
    <property type="entry name" value="MAJOR FACILITATOR SUPERFAMILY MULTIDRUG TRANSPORTER MFSC"/>
    <property type="match status" value="1"/>
</dbReference>
<dbReference type="InterPro" id="IPR020846">
    <property type="entry name" value="MFS_dom"/>
</dbReference>
<name>A0A238D2W0_THIDL</name>
<keyword evidence="2 5" id="KW-0812">Transmembrane</keyword>
<dbReference type="CDD" id="cd17321">
    <property type="entry name" value="MFS_MMR_MDR_like"/>
    <property type="match status" value="1"/>
</dbReference>
<organism evidence="7 8">
    <name type="scientific">Thiomonas delicata</name>
    <name type="common">Thiomonas cuprina</name>
    <dbReference type="NCBI Taxonomy" id="364030"/>
    <lineage>
        <taxon>Bacteria</taxon>
        <taxon>Pseudomonadati</taxon>
        <taxon>Pseudomonadota</taxon>
        <taxon>Betaproteobacteria</taxon>
        <taxon>Burkholderiales</taxon>
        <taxon>Thiomonas</taxon>
    </lineage>
</organism>
<dbReference type="AlphaFoldDB" id="A0A238D2W0"/>
<feature type="transmembrane region" description="Helical" evidence="5">
    <location>
        <begin position="170"/>
        <end position="190"/>
    </location>
</feature>
<dbReference type="Pfam" id="PF07690">
    <property type="entry name" value="MFS_1"/>
    <property type="match status" value="1"/>
</dbReference>
<feature type="transmembrane region" description="Helical" evidence="5">
    <location>
        <begin position="410"/>
        <end position="428"/>
    </location>
</feature>
<feature type="transmembrane region" description="Helical" evidence="5">
    <location>
        <begin position="478"/>
        <end position="498"/>
    </location>
</feature>
<dbReference type="Proteomes" id="UP000214566">
    <property type="component" value="Unassembled WGS sequence"/>
</dbReference>
<evidence type="ECO:0000259" key="6">
    <source>
        <dbReference type="PROSITE" id="PS50850"/>
    </source>
</evidence>
<keyword evidence="8" id="KW-1185">Reference proteome</keyword>
<gene>
    <name evidence="7" type="ORF">THIARS_60275</name>
</gene>
<evidence type="ECO:0000256" key="4">
    <source>
        <dbReference type="ARBA" id="ARBA00023136"/>
    </source>
</evidence>
<proteinExistence type="predicted"/>
<feature type="transmembrane region" description="Helical" evidence="5">
    <location>
        <begin position="54"/>
        <end position="71"/>
    </location>
</feature>
<protein>
    <submittedName>
        <fullName evidence="7">Major facilitator superfamily MFS_1</fullName>
    </submittedName>
</protein>
<comment type="subcellular location">
    <subcellularLocation>
        <location evidence="1">Membrane</location>
        <topology evidence="1">Multi-pass membrane protein</topology>
    </subcellularLocation>
</comment>
<feature type="transmembrane region" description="Helical" evidence="5">
    <location>
        <begin position="142"/>
        <end position="164"/>
    </location>
</feature>
<dbReference type="GO" id="GO:0022857">
    <property type="term" value="F:transmembrane transporter activity"/>
    <property type="evidence" value="ECO:0007669"/>
    <property type="project" value="InterPro"/>
</dbReference>
<evidence type="ECO:0000256" key="3">
    <source>
        <dbReference type="ARBA" id="ARBA00022989"/>
    </source>
</evidence>
<feature type="transmembrane region" description="Helical" evidence="5">
    <location>
        <begin position="364"/>
        <end position="389"/>
    </location>
</feature>
<feature type="transmembrane region" description="Helical" evidence="5">
    <location>
        <begin position="202"/>
        <end position="224"/>
    </location>
</feature>
<sequence>MSMDECGTYNGTQKLLVLGAICLSGLSMPVSFTGPAVALPAIAQGLGGTPIELSWVTNAFMLAFGSSLMIGGSLADRYGRKRLFMLGTMGFAILSLIAMHATSMLWLDTLRALQGVASAAALSSGAAALAQEFEGNARTRAFSLLGTTFGVGLACGPVVAGFLIEHFGWRSVFLSVTAITLLAFALGGWCIRETRDPGATGFDWLGAATFTGALTFFTVAVLLVPENGWLSAPVLALLATSSLIMATFVIVERRSKRPMLDLSLFRYPRFIGVQFLAAAPAYAYVVLLVLLPQRFIGIEGLDAMTAGQMMFALSAPMLVIPFLAGMLTRWLSPGLISGVGLLLCACGNVWLAQCPPGQLPDQTILAMILIGIGVSLPWGLMDGLAVSVVPKERAGMATGIFNTTRVAGEGIALAIVTALLGGMVQANLASTEPASVSSATLCAAANRLAMGDMSRALQLLPNATHIGLMHSYADAFHLLLYVLAAISLLSAAMVFGFLGHSKPTYVELSELRGESAGL</sequence>
<dbReference type="GO" id="GO:0016020">
    <property type="term" value="C:membrane"/>
    <property type="evidence" value="ECO:0007669"/>
    <property type="project" value="UniProtKB-SubCell"/>
</dbReference>
<dbReference type="SUPFAM" id="SSF103473">
    <property type="entry name" value="MFS general substrate transporter"/>
    <property type="match status" value="1"/>
</dbReference>
<dbReference type="Gene3D" id="1.20.1250.20">
    <property type="entry name" value="MFS general substrate transporter like domains"/>
    <property type="match status" value="2"/>
</dbReference>
<evidence type="ECO:0000313" key="7">
    <source>
        <dbReference type="EMBL" id="SBP87562.1"/>
    </source>
</evidence>
<feature type="transmembrane region" description="Helical" evidence="5">
    <location>
        <begin position="83"/>
        <end position="106"/>
    </location>
</feature>
<dbReference type="PANTHER" id="PTHR42718:SF49">
    <property type="entry name" value="EXPORT PROTEIN"/>
    <property type="match status" value="1"/>
</dbReference>
<keyword evidence="3 5" id="KW-1133">Transmembrane helix</keyword>
<feature type="transmembrane region" description="Helical" evidence="5">
    <location>
        <begin position="112"/>
        <end position="130"/>
    </location>
</feature>
<feature type="transmembrane region" description="Helical" evidence="5">
    <location>
        <begin position="330"/>
        <end position="352"/>
    </location>
</feature>
<dbReference type="RefSeq" id="WP_013123581.1">
    <property type="nucleotide sequence ID" value="NZ_LT592170.1"/>
</dbReference>
<keyword evidence="4 5" id="KW-0472">Membrane</keyword>
<feature type="domain" description="Major facilitator superfamily (MFS) profile" evidence="6">
    <location>
        <begin position="13"/>
        <end position="502"/>
    </location>
</feature>
<feature type="transmembrane region" description="Helical" evidence="5">
    <location>
        <begin position="230"/>
        <end position="251"/>
    </location>
</feature>
<feature type="transmembrane region" description="Helical" evidence="5">
    <location>
        <begin position="303"/>
        <end position="323"/>
    </location>
</feature>
<feature type="transmembrane region" description="Helical" evidence="5">
    <location>
        <begin position="271"/>
        <end position="291"/>
    </location>
</feature>
<dbReference type="EMBL" id="FLMQ01000055">
    <property type="protein sequence ID" value="SBP87562.1"/>
    <property type="molecule type" value="Genomic_DNA"/>
</dbReference>
<dbReference type="PROSITE" id="PS50850">
    <property type="entry name" value="MFS"/>
    <property type="match status" value="1"/>
</dbReference>
<dbReference type="InterPro" id="IPR011701">
    <property type="entry name" value="MFS"/>
</dbReference>
<evidence type="ECO:0000256" key="5">
    <source>
        <dbReference type="SAM" id="Phobius"/>
    </source>
</evidence>
<accession>A0A238D2W0</accession>
<evidence type="ECO:0000256" key="1">
    <source>
        <dbReference type="ARBA" id="ARBA00004141"/>
    </source>
</evidence>
<evidence type="ECO:0000313" key="8">
    <source>
        <dbReference type="Proteomes" id="UP000214566"/>
    </source>
</evidence>
<reference evidence="7 8" key="1">
    <citation type="submission" date="2016-06" db="EMBL/GenBank/DDBJ databases">
        <authorList>
            <person name="Kjaerup R.B."/>
            <person name="Dalgaard T.S."/>
            <person name="Juul-Madsen H.R."/>
        </authorList>
    </citation>
    <scope>NUCLEOTIDE SEQUENCE [LARGE SCALE GENOMIC DNA]</scope>
    <source>
        <strain evidence="7 8">DSM 16361</strain>
    </source>
</reference>